<dbReference type="InterPro" id="IPR045784">
    <property type="entry name" value="Radical_SAM_N2"/>
</dbReference>
<dbReference type="SFLD" id="SFLDG01082">
    <property type="entry name" value="B12-binding_domain_containing"/>
    <property type="match status" value="1"/>
</dbReference>
<dbReference type="InterPro" id="IPR023862">
    <property type="entry name" value="CHP03960_rSAM"/>
</dbReference>
<dbReference type="InterPro" id="IPR007197">
    <property type="entry name" value="rSAM"/>
</dbReference>
<comment type="caution">
    <text evidence="2">The sequence shown here is derived from an EMBL/GenBank/DDBJ whole genome shotgun (WGS) entry which is preliminary data.</text>
</comment>
<name>A0ABP7SWL6_9PSEU</name>
<dbReference type="EMBL" id="BAABAL010000017">
    <property type="protein sequence ID" value="GAA4017408.1"/>
    <property type="molecule type" value="Genomic_DNA"/>
</dbReference>
<dbReference type="SMART" id="SM00729">
    <property type="entry name" value="Elp3"/>
    <property type="match status" value="1"/>
</dbReference>
<evidence type="ECO:0000313" key="2">
    <source>
        <dbReference type="EMBL" id="GAA4017408.1"/>
    </source>
</evidence>
<dbReference type="Pfam" id="PF19864">
    <property type="entry name" value="Radical_SAM_N2"/>
    <property type="match status" value="1"/>
</dbReference>
<sequence length="670" mass="74564">MGGDVVLGAGGTTLVDVSVQSVFAQLEPLLPQVSKPVQYVGGELNATTKDWEATCVRWCLMYPDAYEVGLPNQGVMILYEILNEQQDVLAERTYAVWPDMEALMREHDVPQFTVDAHRPVGDFDLFGVSFSTELGYTNLLTALDLAKIPLHAADRTDEHPIVVSGGHAAFNPEPISDFIDCAVLGDGEEAVLEITDIVRKWKNEGSPGGRREILLRLAETGGVYVPQLYDVEYLPDGRIQRVVPNADRVPYRVFKRTTMDLDEWPYPKQPLVPLAESVHERMSVEIFRGCTRGCRFCQAGMITRPVRERSIEGIGAMVEKGLAATGFEEVGLLSLSSADHSEIAEVTKGLADRYEGTNTGLSLPSTRVDAFNIDLANELSRNGRRSGLTFAPEGGSERLRRVINKMVSEEDLIRTVSAAFSNGWRQVKLYFMCGLPTETDDDVLQIAEMAKNVIRAGREASGRKDIRCTISIGGFVPKPHTPFQWAAQCDPDTVDSRLRKLREAVNSDRKLGRNIGMRYHDGKPSLIEGLLSRGDRRVGRVIERVWREGGRFDGWSEHFSYQRWIDAAGAELPPLGVDLDWFTTREREENEVLPWDHLDSGLDKEWLWSDWQDALDEHEQDDCRWTPCFDCGVCPAMNTDIQVGPTGRKLLPISPVGKGSPVSNPAFSGG</sequence>
<dbReference type="Proteomes" id="UP001501747">
    <property type="component" value="Unassembled WGS sequence"/>
</dbReference>
<dbReference type="PANTHER" id="PTHR42731">
    <property type="entry name" value="SLL1084 PROTEIN"/>
    <property type="match status" value="1"/>
</dbReference>
<dbReference type="SFLD" id="SFLDS00029">
    <property type="entry name" value="Radical_SAM"/>
    <property type="match status" value="1"/>
</dbReference>
<protein>
    <submittedName>
        <fullName evidence="2">TIGR03960 family B12-binding radical SAM protein</fullName>
    </submittedName>
</protein>
<dbReference type="PANTHER" id="PTHR42731:SF1">
    <property type="entry name" value="RADICAL SAM DOMAIN PROTEIN"/>
    <property type="match status" value="1"/>
</dbReference>
<gene>
    <name evidence="2" type="ORF">GCM10022247_45880</name>
</gene>
<dbReference type="InterPro" id="IPR058240">
    <property type="entry name" value="rSAM_sf"/>
</dbReference>
<dbReference type="NCBIfam" id="TIGR03960">
    <property type="entry name" value="rSAM_fuse_unch"/>
    <property type="match status" value="1"/>
</dbReference>
<feature type="domain" description="Radical SAM core" evidence="1">
    <location>
        <begin position="276"/>
        <end position="514"/>
    </location>
</feature>
<accession>A0ABP7SWL6</accession>
<evidence type="ECO:0000259" key="1">
    <source>
        <dbReference type="PROSITE" id="PS51918"/>
    </source>
</evidence>
<dbReference type="InterPro" id="IPR006638">
    <property type="entry name" value="Elp3/MiaA/NifB-like_rSAM"/>
</dbReference>
<dbReference type="Gene3D" id="3.40.50.280">
    <property type="entry name" value="Cobalamin-binding domain"/>
    <property type="match status" value="1"/>
</dbReference>
<organism evidence="2 3">
    <name type="scientific">Allokutzneria multivorans</name>
    <dbReference type="NCBI Taxonomy" id="1142134"/>
    <lineage>
        <taxon>Bacteria</taxon>
        <taxon>Bacillati</taxon>
        <taxon>Actinomycetota</taxon>
        <taxon>Actinomycetes</taxon>
        <taxon>Pseudonocardiales</taxon>
        <taxon>Pseudonocardiaceae</taxon>
        <taxon>Allokutzneria</taxon>
    </lineage>
</organism>
<proteinExistence type="predicted"/>
<reference evidence="3" key="1">
    <citation type="journal article" date="2019" name="Int. J. Syst. Evol. Microbiol.">
        <title>The Global Catalogue of Microorganisms (GCM) 10K type strain sequencing project: providing services to taxonomists for standard genome sequencing and annotation.</title>
        <authorList>
            <consortium name="The Broad Institute Genomics Platform"/>
            <consortium name="The Broad Institute Genome Sequencing Center for Infectious Disease"/>
            <person name="Wu L."/>
            <person name="Ma J."/>
        </authorList>
    </citation>
    <scope>NUCLEOTIDE SEQUENCE [LARGE SCALE GENOMIC DNA]</scope>
    <source>
        <strain evidence="3">JCM 17342</strain>
    </source>
</reference>
<keyword evidence="3" id="KW-1185">Reference proteome</keyword>
<dbReference type="InterPro" id="IPR023404">
    <property type="entry name" value="rSAM_horseshoe"/>
</dbReference>
<evidence type="ECO:0000313" key="3">
    <source>
        <dbReference type="Proteomes" id="UP001501747"/>
    </source>
</evidence>
<dbReference type="CDD" id="cd01335">
    <property type="entry name" value="Radical_SAM"/>
    <property type="match status" value="1"/>
</dbReference>
<dbReference type="Gene3D" id="3.80.30.20">
    <property type="entry name" value="tm_1862 like domain"/>
    <property type="match status" value="1"/>
</dbReference>
<dbReference type="PROSITE" id="PS51918">
    <property type="entry name" value="RADICAL_SAM"/>
    <property type="match status" value="1"/>
</dbReference>
<dbReference type="SUPFAM" id="SSF102114">
    <property type="entry name" value="Radical SAM enzymes"/>
    <property type="match status" value="1"/>
</dbReference>
<dbReference type="Pfam" id="PF04055">
    <property type="entry name" value="Radical_SAM"/>
    <property type="match status" value="1"/>
</dbReference>